<reference evidence="3" key="1">
    <citation type="journal article" date="2019" name="Int. J. Syst. Evol. Microbiol.">
        <title>The Global Catalogue of Microorganisms (GCM) 10K type strain sequencing project: providing services to taxonomists for standard genome sequencing and annotation.</title>
        <authorList>
            <consortium name="The Broad Institute Genomics Platform"/>
            <consortium name="The Broad Institute Genome Sequencing Center for Infectious Disease"/>
            <person name="Wu L."/>
            <person name="Ma J."/>
        </authorList>
    </citation>
    <scope>NUCLEOTIDE SEQUENCE [LARGE SCALE GENOMIC DNA]</scope>
    <source>
        <strain evidence="3">CGMCC 1.15399</strain>
    </source>
</reference>
<dbReference type="EMBL" id="JBHUCM010000030">
    <property type="protein sequence ID" value="MFD1541764.1"/>
    <property type="molecule type" value="Genomic_DNA"/>
</dbReference>
<protein>
    <submittedName>
        <fullName evidence="2">Uncharacterized protein</fullName>
    </submittedName>
</protein>
<evidence type="ECO:0000256" key="1">
    <source>
        <dbReference type="SAM" id="MobiDB-lite"/>
    </source>
</evidence>
<name>A0ABW4GH54_9ACTN</name>
<accession>A0ABW4GH54</accession>
<organism evidence="2 3">
    <name type="scientific">Nonomuraea guangzhouensis</name>
    <dbReference type="NCBI Taxonomy" id="1291555"/>
    <lineage>
        <taxon>Bacteria</taxon>
        <taxon>Bacillati</taxon>
        <taxon>Actinomycetota</taxon>
        <taxon>Actinomycetes</taxon>
        <taxon>Streptosporangiales</taxon>
        <taxon>Streptosporangiaceae</taxon>
        <taxon>Nonomuraea</taxon>
    </lineage>
</organism>
<sequence>MTAAHRATSAPPMTSSDATVAPTAADSRRTAFTPRMYATTVATTTIHRYATSTGNL</sequence>
<proteinExistence type="predicted"/>
<gene>
    <name evidence="2" type="ORF">ACFSJ0_32260</name>
</gene>
<keyword evidence="3" id="KW-1185">Reference proteome</keyword>
<evidence type="ECO:0000313" key="2">
    <source>
        <dbReference type="EMBL" id="MFD1541764.1"/>
    </source>
</evidence>
<dbReference type="Proteomes" id="UP001597097">
    <property type="component" value="Unassembled WGS sequence"/>
</dbReference>
<evidence type="ECO:0000313" key="3">
    <source>
        <dbReference type="Proteomes" id="UP001597097"/>
    </source>
</evidence>
<feature type="region of interest" description="Disordered" evidence="1">
    <location>
        <begin position="1"/>
        <end position="33"/>
    </location>
</feature>
<dbReference type="RefSeq" id="WP_219537329.1">
    <property type="nucleotide sequence ID" value="NZ_JAHKRM010000036.1"/>
</dbReference>
<comment type="caution">
    <text evidence="2">The sequence shown here is derived from an EMBL/GenBank/DDBJ whole genome shotgun (WGS) entry which is preliminary data.</text>
</comment>